<protein>
    <recommendedName>
        <fullName evidence="3">Lipocalin-like domain-containing protein</fullName>
    </recommendedName>
</protein>
<reference evidence="1 2" key="1">
    <citation type="submission" date="2018-05" db="EMBL/GenBank/DDBJ databases">
        <title>Complete genome sequence of Arcticibacterium luteifluviistationis SM1504T, a cytophagaceae bacterium isolated from Arctic surface seawater.</title>
        <authorList>
            <person name="Li Y."/>
            <person name="Qin Q.-L."/>
        </authorList>
    </citation>
    <scope>NUCLEOTIDE SEQUENCE [LARGE SCALE GENOMIC DNA]</scope>
    <source>
        <strain evidence="1 2">SM1504</strain>
    </source>
</reference>
<dbReference type="EMBL" id="CP029480">
    <property type="protein sequence ID" value="AWV99625.1"/>
    <property type="molecule type" value="Genomic_DNA"/>
</dbReference>
<evidence type="ECO:0008006" key="3">
    <source>
        <dbReference type="Google" id="ProtNLM"/>
    </source>
</evidence>
<accession>A0A2Z4GF08</accession>
<name>A0A2Z4GF08_9BACT</name>
<dbReference type="KEGG" id="als:DJ013_16175"/>
<evidence type="ECO:0000313" key="2">
    <source>
        <dbReference type="Proteomes" id="UP000249873"/>
    </source>
</evidence>
<proteinExistence type="predicted"/>
<gene>
    <name evidence="1" type="ORF">DJ013_16175</name>
</gene>
<dbReference type="AlphaFoldDB" id="A0A2Z4GF08"/>
<keyword evidence="2" id="KW-1185">Reference proteome</keyword>
<sequence>MFSFMACEKDDVSEAANNDIAFITAEGLEKFDCVAQQVDSLPSIEDARSMIVGTWQLKGMITMLPTVEVPNIKIEFKEDGGVFVTNAGENVFTNAYSINDNVSENGYRSIVITTDEFGIETNEYNFLTGTIRICQDELMIDNGIAFDAPGYLLRRT</sequence>
<evidence type="ECO:0000313" key="1">
    <source>
        <dbReference type="EMBL" id="AWV99625.1"/>
    </source>
</evidence>
<dbReference type="OrthoDB" id="960132at2"/>
<organism evidence="1 2">
    <name type="scientific">Arcticibacterium luteifluviistationis</name>
    <dbReference type="NCBI Taxonomy" id="1784714"/>
    <lineage>
        <taxon>Bacteria</taxon>
        <taxon>Pseudomonadati</taxon>
        <taxon>Bacteroidota</taxon>
        <taxon>Cytophagia</taxon>
        <taxon>Cytophagales</taxon>
        <taxon>Leadbetterellaceae</taxon>
        <taxon>Arcticibacterium</taxon>
    </lineage>
</organism>
<dbReference type="Proteomes" id="UP000249873">
    <property type="component" value="Chromosome"/>
</dbReference>